<keyword evidence="2" id="KW-0472">Membrane</keyword>
<feature type="compositionally biased region" description="Polar residues" evidence="1">
    <location>
        <begin position="398"/>
        <end position="408"/>
    </location>
</feature>
<evidence type="ECO:0000256" key="2">
    <source>
        <dbReference type="SAM" id="Phobius"/>
    </source>
</evidence>
<feature type="region of interest" description="Disordered" evidence="1">
    <location>
        <begin position="375"/>
        <end position="408"/>
    </location>
</feature>
<accession>A0A0V0QJ64</accession>
<name>A0A0V0QJ64_PSEPJ</name>
<dbReference type="OMA" id="INPMENI"/>
<feature type="compositionally biased region" description="Polar residues" evidence="1">
    <location>
        <begin position="375"/>
        <end position="388"/>
    </location>
</feature>
<evidence type="ECO:0008006" key="5">
    <source>
        <dbReference type="Google" id="ProtNLM"/>
    </source>
</evidence>
<feature type="compositionally biased region" description="Polar residues" evidence="1">
    <location>
        <begin position="280"/>
        <end position="303"/>
    </location>
</feature>
<evidence type="ECO:0000313" key="3">
    <source>
        <dbReference type="EMBL" id="KRX02274.1"/>
    </source>
</evidence>
<proteinExistence type="predicted"/>
<evidence type="ECO:0000313" key="4">
    <source>
        <dbReference type="Proteomes" id="UP000054937"/>
    </source>
</evidence>
<keyword evidence="4" id="KW-1185">Reference proteome</keyword>
<feature type="region of interest" description="Disordered" evidence="1">
    <location>
        <begin position="272"/>
        <end position="316"/>
    </location>
</feature>
<feature type="transmembrane region" description="Helical" evidence="2">
    <location>
        <begin position="204"/>
        <end position="231"/>
    </location>
</feature>
<evidence type="ECO:0000256" key="1">
    <source>
        <dbReference type="SAM" id="MobiDB-lite"/>
    </source>
</evidence>
<sequence length="408" mass="47387">MANFDGSETYGALGIRFTDQNGNDKLGMGCFSSKKHSSMVSAPYTYSDYKRGHSIACGSDGGLGVQIQSIDNLDSPYYTDGEDDSRRILKVGGSSRGGSRGSSRGSSYSSKSYRSNSSRSSKKCNYQQNWIGVKLPAWNCIDMNEFKDDIRGLENQLVYDYCYYDPYYSKNGADKSSKSDDILQADDFYMLALEDKPYYNKVEFLLFVIFFWIPFLAYTHFSWIPYIAIYLQNIIQKNLEQKKQNITYEKEREVYQKKNFVEQLEKEQQIKLQNKDEQVDQSQNNSQKLYQNCDSTSQNQGYNNKEESKQQNIPKQKIFIDNKSSENNLIQNKQEGINYMDQHTQQNNINFQIEKQIQPDKNQENLSQNNQVSENTIYRPNYEQNQNEGPFIPINPMENINYSQNKNE</sequence>
<dbReference type="Proteomes" id="UP000054937">
    <property type="component" value="Unassembled WGS sequence"/>
</dbReference>
<comment type="caution">
    <text evidence="3">The sequence shown here is derived from an EMBL/GenBank/DDBJ whole genome shotgun (WGS) entry which is preliminary data.</text>
</comment>
<gene>
    <name evidence="3" type="ORF">PPERSA_04896</name>
</gene>
<organism evidence="3 4">
    <name type="scientific">Pseudocohnilembus persalinus</name>
    <name type="common">Ciliate</name>
    <dbReference type="NCBI Taxonomy" id="266149"/>
    <lineage>
        <taxon>Eukaryota</taxon>
        <taxon>Sar</taxon>
        <taxon>Alveolata</taxon>
        <taxon>Ciliophora</taxon>
        <taxon>Intramacronucleata</taxon>
        <taxon>Oligohymenophorea</taxon>
        <taxon>Scuticociliatia</taxon>
        <taxon>Philasterida</taxon>
        <taxon>Pseudocohnilembidae</taxon>
        <taxon>Pseudocohnilembus</taxon>
    </lineage>
</organism>
<keyword evidence="2" id="KW-0812">Transmembrane</keyword>
<dbReference type="AlphaFoldDB" id="A0A0V0QJ64"/>
<dbReference type="EMBL" id="LDAU01000156">
    <property type="protein sequence ID" value="KRX02274.1"/>
    <property type="molecule type" value="Genomic_DNA"/>
</dbReference>
<feature type="compositionally biased region" description="Low complexity" evidence="1">
    <location>
        <begin position="101"/>
        <end position="119"/>
    </location>
</feature>
<feature type="region of interest" description="Disordered" evidence="1">
    <location>
        <begin position="76"/>
        <end position="121"/>
    </location>
</feature>
<dbReference type="InParanoid" id="A0A0V0QJ64"/>
<keyword evidence="2" id="KW-1133">Transmembrane helix</keyword>
<reference evidence="3 4" key="1">
    <citation type="journal article" date="2015" name="Sci. Rep.">
        <title>Genome of the facultative scuticociliatosis pathogen Pseudocohnilembus persalinus provides insight into its virulence through horizontal gene transfer.</title>
        <authorList>
            <person name="Xiong J."/>
            <person name="Wang G."/>
            <person name="Cheng J."/>
            <person name="Tian M."/>
            <person name="Pan X."/>
            <person name="Warren A."/>
            <person name="Jiang C."/>
            <person name="Yuan D."/>
            <person name="Miao W."/>
        </authorList>
    </citation>
    <scope>NUCLEOTIDE SEQUENCE [LARGE SCALE GENOMIC DNA]</scope>
    <source>
        <strain evidence="3">36N120E</strain>
    </source>
</reference>
<protein>
    <recommendedName>
        <fullName evidence="5">Transmembrane protein</fullName>
    </recommendedName>
</protein>